<evidence type="ECO:0000313" key="1">
    <source>
        <dbReference type="EMBL" id="CDW30743.1"/>
    </source>
</evidence>
<accession>A0A0K2TXM5</accession>
<name>A0A0K2TXM5_LEPSM</name>
<dbReference type="EMBL" id="HACA01013382">
    <property type="protein sequence ID" value="CDW30743.1"/>
    <property type="molecule type" value="Transcribed_RNA"/>
</dbReference>
<organism evidence="1">
    <name type="scientific">Lepeophtheirus salmonis</name>
    <name type="common">Salmon louse</name>
    <name type="synonym">Caligus salmonis</name>
    <dbReference type="NCBI Taxonomy" id="72036"/>
    <lineage>
        <taxon>Eukaryota</taxon>
        <taxon>Metazoa</taxon>
        <taxon>Ecdysozoa</taxon>
        <taxon>Arthropoda</taxon>
        <taxon>Crustacea</taxon>
        <taxon>Multicrustacea</taxon>
        <taxon>Hexanauplia</taxon>
        <taxon>Copepoda</taxon>
        <taxon>Siphonostomatoida</taxon>
        <taxon>Caligidae</taxon>
        <taxon>Lepeophtheirus</taxon>
    </lineage>
</organism>
<protein>
    <submittedName>
        <fullName evidence="1">Uncharacterized protein</fullName>
    </submittedName>
</protein>
<reference evidence="1" key="1">
    <citation type="submission" date="2014-05" db="EMBL/GenBank/DDBJ databases">
        <authorList>
            <person name="Chronopoulou M."/>
        </authorList>
    </citation>
    <scope>NUCLEOTIDE SEQUENCE</scope>
    <source>
        <tissue evidence="1">Whole organism</tissue>
    </source>
</reference>
<sequence length="12" mass="1525">MFSLWDMLQLIK</sequence>
<proteinExistence type="predicted"/>